<keyword evidence="2" id="KW-0472">Membrane</keyword>
<name>A0A183E276_9BILA</name>
<reference evidence="5" key="1">
    <citation type="submission" date="2016-06" db="UniProtKB">
        <authorList>
            <consortium name="WormBaseParasite"/>
        </authorList>
    </citation>
    <scope>IDENTIFICATION</scope>
</reference>
<evidence type="ECO:0000313" key="4">
    <source>
        <dbReference type="Proteomes" id="UP000271098"/>
    </source>
</evidence>
<keyword evidence="2" id="KW-1133">Transmembrane helix</keyword>
<reference evidence="3 4" key="2">
    <citation type="submission" date="2018-11" db="EMBL/GenBank/DDBJ databases">
        <authorList>
            <consortium name="Pathogen Informatics"/>
        </authorList>
    </citation>
    <scope>NUCLEOTIDE SEQUENCE [LARGE SCALE GENOMIC DNA]</scope>
</reference>
<dbReference type="OrthoDB" id="5912690at2759"/>
<feature type="transmembrane region" description="Helical" evidence="2">
    <location>
        <begin position="234"/>
        <end position="252"/>
    </location>
</feature>
<dbReference type="Proteomes" id="UP000271098">
    <property type="component" value="Unassembled WGS sequence"/>
</dbReference>
<evidence type="ECO:0000256" key="2">
    <source>
        <dbReference type="SAM" id="Phobius"/>
    </source>
</evidence>
<dbReference type="EMBL" id="UYRT01081988">
    <property type="protein sequence ID" value="VDN25296.1"/>
    <property type="molecule type" value="Genomic_DNA"/>
</dbReference>
<sequence>MFAAFMASAECLVEMDQQPEVKQCHEVTLKQIEEANRASGITVPSRFDKMCTALNYFSSCVERPIERNCGAAAWSAIFRVLGDTTNTLLPGCRFTGHSKPHDLPRPTSGYSPEAKATTMRSADHDFRKYEAEVASEKAQIIWSNDEKTSPAIEEFVASGPRNGEGHGKTAVHGPDPRKNSLSSQSPRRKSNFESRKHVFIDRDTDISYYDNSNDVQEGTGVGSFSAISSANCPHFGVTFVYLVFIVAICTFVQN</sequence>
<organism evidence="5">
    <name type="scientific">Gongylonema pulchrum</name>
    <dbReference type="NCBI Taxonomy" id="637853"/>
    <lineage>
        <taxon>Eukaryota</taxon>
        <taxon>Metazoa</taxon>
        <taxon>Ecdysozoa</taxon>
        <taxon>Nematoda</taxon>
        <taxon>Chromadorea</taxon>
        <taxon>Rhabditida</taxon>
        <taxon>Spirurina</taxon>
        <taxon>Spiruromorpha</taxon>
        <taxon>Spiruroidea</taxon>
        <taxon>Gongylonematidae</taxon>
        <taxon>Gongylonema</taxon>
    </lineage>
</organism>
<gene>
    <name evidence="3" type="ORF">GPUH_LOCUS15067</name>
</gene>
<evidence type="ECO:0000313" key="3">
    <source>
        <dbReference type="EMBL" id="VDN25296.1"/>
    </source>
</evidence>
<accession>A0A183E276</accession>
<evidence type="ECO:0000313" key="5">
    <source>
        <dbReference type="WBParaSite" id="GPUH_0001508701-mRNA-1"/>
    </source>
</evidence>
<proteinExistence type="predicted"/>
<dbReference type="PANTHER" id="PTHR37431:SF3">
    <property type="entry name" value="DUF19 DOMAIN-CONTAINING PROTEIN"/>
    <property type="match status" value="1"/>
</dbReference>
<dbReference type="WBParaSite" id="GPUH_0001508701-mRNA-1">
    <property type="protein sequence ID" value="GPUH_0001508701-mRNA-1"/>
    <property type="gene ID" value="GPUH_0001508701"/>
</dbReference>
<protein>
    <submittedName>
        <fullName evidence="5">Secreted protein</fullName>
    </submittedName>
</protein>
<dbReference type="AlphaFoldDB" id="A0A183E276"/>
<keyword evidence="4" id="KW-1185">Reference proteome</keyword>
<feature type="region of interest" description="Disordered" evidence="1">
    <location>
        <begin position="157"/>
        <end position="196"/>
    </location>
</feature>
<dbReference type="PANTHER" id="PTHR37431">
    <property type="entry name" value="PROTEIN CBG06927"/>
    <property type="match status" value="1"/>
</dbReference>
<feature type="region of interest" description="Disordered" evidence="1">
    <location>
        <begin position="98"/>
        <end position="117"/>
    </location>
</feature>
<keyword evidence="2" id="KW-0812">Transmembrane</keyword>
<evidence type="ECO:0000256" key="1">
    <source>
        <dbReference type="SAM" id="MobiDB-lite"/>
    </source>
</evidence>